<evidence type="ECO:0000313" key="1">
    <source>
        <dbReference type="EMBL" id="MTV50209.1"/>
    </source>
</evidence>
<sequence>MSICKKINKCPFFHDKMPNMPALAERFKQKYCQDHPQSCAHFMVAQKLGGDNVPANLFPNHTERAHQILGE</sequence>
<comment type="caution">
    <text evidence="1">The sequence shown here is derived from an EMBL/GenBank/DDBJ whole genome shotgun (WGS) entry which is preliminary data.</text>
</comment>
<organism evidence="1 2">
    <name type="scientific">Heliobacterium mobile</name>
    <name type="common">Heliobacillus mobilis</name>
    <dbReference type="NCBI Taxonomy" id="28064"/>
    <lineage>
        <taxon>Bacteria</taxon>
        <taxon>Bacillati</taxon>
        <taxon>Bacillota</taxon>
        <taxon>Clostridia</taxon>
        <taxon>Eubacteriales</taxon>
        <taxon>Heliobacteriaceae</taxon>
        <taxon>Heliobacterium</taxon>
    </lineage>
</organism>
<dbReference type="AlphaFoldDB" id="A0A6I3SMR7"/>
<dbReference type="EMBL" id="WNKU01000020">
    <property type="protein sequence ID" value="MTV50209.1"/>
    <property type="molecule type" value="Genomic_DNA"/>
</dbReference>
<gene>
    <name evidence="1" type="ORF">GJ688_14625</name>
</gene>
<keyword evidence="2" id="KW-1185">Reference proteome</keyword>
<dbReference type="RefSeq" id="WP_155477296.1">
    <property type="nucleotide sequence ID" value="NZ_WNKU01000020.1"/>
</dbReference>
<proteinExistence type="predicted"/>
<reference evidence="1 2" key="1">
    <citation type="submission" date="2019-11" db="EMBL/GenBank/DDBJ databases">
        <title>Whole-genome sequence of a the green, strictly anaerobic photosynthetic bacterium Heliobacillus mobilis DSM 6151.</title>
        <authorList>
            <person name="Kyndt J.A."/>
            <person name="Meyer T.E."/>
        </authorList>
    </citation>
    <scope>NUCLEOTIDE SEQUENCE [LARGE SCALE GENOMIC DNA]</scope>
    <source>
        <strain evidence="1 2">DSM 6151</strain>
    </source>
</reference>
<name>A0A6I3SMR7_HELMO</name>
<accession>A0A6I3SMR7</accession>
<evidence type="ECO:0000313" key="2">
    <source>
        <dbReference type="Proteomes" id="UP000430670"/>
    </source>
</evidence>
<dbReference type="Proteomes" id="UP000430670">
    <property type="component" value="Unassembled WGS sequence"/>
</dbReference>
<dbReference type="OrthoDB" id="6198376at2"/>
<protein>
    <submittedName>
        <fullName evidence="1">Uncharacterized protein</fullName>
    </submittedName>
</protein>